<feature type="transmembrane region" description="Helical" evidence="1">
    <location>
        <begin position="53"/>
        <end position="72"/>
    </location>
</feature>
<keyword evidence="1" id="KW-0472">Membrane</keyword>
<feature type="transmembrane region" description="Helical" evidence="1">
    <location>
        <begin position="232"/>
        <end position="253"/>
    </location>
</feature>
<dbReference type="RefSeq" id="WP_212997193.1">
    <property type="nucleotide sequence ID" value="NZ_BAAATW010000003.1"/>
</dbReference>
<comment type="caution">
    <text evidence="2">The sequence shown here is derived from an EMBL/GenBank/DDBJ whole genome shotgun (WGS) entry which is preliminary data.</text>
</comment>
<feature type="transmembrane region" description="Helical" evidence="1">
    <location>
        <begin position="196"/>
        <end position="220"/>
    </location>
</feature>
<protein>
    <submittedName>
        <fullName evidence="2">Uncharacterized protein</fullName>
    </submittedName>
</protein>
<evidence type="ECO:0000313" key="3">
    <source>
        <dbReference type="Proteomes" id="UP000680865"/>
    </source>
</evidence>
<organism evidence="2 3">
    <name type="scientific">Winogradskya consettensis</name>
    <dbReference type="NCBI Taxonomy" id="113560"/>
    <lineage>
        <taxon>Bacteria</taxon>
        <taxon>Bacillati</taxon>
        <taxon>Actinomycetota</taxon>
        <taxon>Actinomycetes</taxon>
        <taxon>Micromonosporales</taxon>
        <taxon>Micromonosporaceae</taxon>
        <taxon>Winogradskya</taxon>
    </lineage>
</organism>
<keyword evidence="1" id="KW-0812">Transmembrane</keyword>
<proteinExistence type="predicted"/>
<dbReference type="EMBL" id="BOQP01000008">
    <property type="protein sequence ID" value="GIM71026.1"/>
    <property type="molecule type" value="Genomic_DNA"/>
</dbReference>
<gene>
    <name evidence="2" type="ORF">Aco04nite_23360</name>
</gene>
<feature type="transmembrane region" description="Helical" evidence="1">
    <location>
        <begin position="15"/>
        <end position="33"/>
    </location>
</feature>
<name>A0A919SFN2_9ACTN</name>
<keyword evidence="1" id="KW-1133">Transmembrane helix</keyword>
<dbReference type="Proteomes" id="UP000680865">
    <property type="component" value="Unassembled WGS sequence"/>
</dbReference>
<reference evidence="2" key="1">
    <citation type="submission" date="2021-03" db="EMBL/GenBank/DDBJ databases">
        <title>Whole genome shotgun sequence of Actinoplanes consettensis NBRC 14913.</title>
        <authorList>
            <person name="Komaki H."/>
            <person name="Tamura T."/>
        </authorList>
    </citation>
    <scope>NUCLEOTIDE SEQUENCE</scope>
    <source>
        <strain evidence="2">NBRC 14913</strain>
    </source>
</reference>
<sequence>MSTDVLADLPTRFKLVNALPATFFAVLTGALLLAGAPGEAPGWDNLVEHGRRYGWVGAVGAMALVTVTALLLEPLELASIRLLEGYWSARGPLGRAAEFGRWIQRQRRDRVEFLLDAALVQGMPTEDLQLQLALMPQGELLPTALGNRLRSFEEKAGRAYGLESTELWPRLYYVLPEPVLAYVGKARNQLDTASRLCLTFILSALVSAVLLAGHPLWYALPAGSALAAAASYRSALAAADSFGIAVTAAIDVYRLRLLQEMRVDMPADTAAERLINETLRDLWTGDTTASVRYAPADSDILVIFKNLRSGRRPRPRS</sequence>
<dbReference type="AlphaFoldDB" id="A0A919SFN2"/>
<keyword evidence="3" id="KW-1185">Reference proteome</keyword>
<evidence type="ECO:0000313" key="2">
    <source>
        <dbReference type="EMBL" id="GIM71026.1"/>
    </source>
</evidence>
<evidence type="ECO:0000256" key="1">
    <source>
        <dbReference type="SAM" id="Phobius"/>
    </source>
</evidence>
<accession>A0A919SFN2</accession>